<dbReference type="STRING" id="354355.SAMN05660816_00195"/>
<feature type="domain" description="Secretion system C-terminal sorting" evidence="1">
    <location>
        <begin position="298"/>
        <end position="374"/>
    </location>
</feature>
<evidence type="ECO:0000313" key="3">
    <source>
        <dbReference type="Proteomes" id="UP000192610"/>
    </source>
</evidence>
<dbReference type="InterPro" id="IPR026444">
    <property type="entry name" value="Secre_tail"/>
</dbReference>
<evidence type="ECO:0000313" key="2">
    <source>
        <dbReference type="EMBL" id="OQP50941.1"/>
    </source>
</evidence>
<proteinExistence type="predicted"/>
<accession>A0A1V9EXU6</accession>
<dbReference type="Pfam" id="PF18962">
    <property type="entry name" value="Por_Secre_tail"/>
    <property type="match status" value="1"/>
</dbReference>
<name>A0A1V9EXU6_9BACT</name>
<sequence length="375" mass="41398">MAYNCKAQCSSNTHSLSYDTTIHALGNGAYAFTFPRFNPTQGTLTEVTITTNVTLIYNFKLENGETNPVANYRVKVFRDDEINSTALLDPLTGSFQKQYGYYSLAGSDGIPNSGADFTQQGPLYALDQKRTTYTVYNTADFFGTDVVQFDYTTSTYSAAQGSINNNLEGSAQDAVNFKITYHYCPLLMLATDITSFITNKVNDGTIDIKWTTQNEKNNRQYEIQKSTDGRSYGKIAELVAKTGTSQAGSYSYSYPVQITDNNKSLLFRLKLSEADGSTKYSAVRAVKIKATASLPLKLYPNPAKGATCLIFSNTTRGNWDVNVYSAAGQALKHYSFTNALTGNINTGCELKKGMYMVQLINKTTQEKSVQQLIIQ</sequence>
<protein>
    <recommendedName>
        <fullName evidence="1">Secretion system C-terminal sorting domain-containing protein</fullName>
    </recommendedName>
</protein>
<dbReference type="Gene3D" id="2.60.40.10">
    <property type="entry name" value="Immunoglobulins"/>
    <property type="match status" value="1"/>
</dbReference>
<dbReference type="AlphaFoldDB" id="A0A1V9EXU6"/>
<reference evidence="3" key="1">
    <citation type="submission" date="2016-04" db="EMBL/GenBank/DDBJ databases">
        <authorList>
            <person name="Chen L."/>
            <person name="Zhuang W."/>
            <person name="Wang G."/>
        </authorList>
    </citation>
    <scope>NUCLEOTIDE SEQUENCE [LARGE SCALE GENOMIC DNA]</scope>
    <source>
        <strain evidence="3">17621</strain>
    </source>
</reference>
<comment type="caution">
    <text evidence="2">The sequence shown here is derived from an EMBL/GenBank/DDBJ whole genome shotgun (WGS) entry which is preliminary data.</text>
</comment>
<gene>
    <name evidence="2" type="ORF">A4H97_03720</name>
</gene>
<dbReference type="EMBL" id="LVXG01000012">
    <property type="protein sequence ID" value="OQP50941.1"/>
    <property type="molecule type" value="Genomic_DNA"/>
</dbReference>
<organism evidence="2 3">
    <name type="scientific">Niastella yeongjuensis</name>
    <dbReference type="NCBI Taxonomy" id="354355"/>
    <lineage>
        <taxon>Bacteria</taxon>
        <taxon>Pseudomonadati</taxon>
        <taxon>Bacteroidota</taxon>
        <taxon>Chitinophagia</taxon>
        <taxon>Chitinophagales</taxon>
        <taxon>Chitinophagaceae</taxon>
        <taxon>Niastella</taxon>
    </lineage>
</organism>
<keyword evidence="3" id="KW-1185">Reference proteome</keyword>
<dbReference type="InterPro" id="IPR013783">
    <property type="entry name" value="Ig-like_fold"/>
</dbReference>
<dbReference type="Proteomes" id="UP000192610">
    <property type="component" value="Unassembled WGS sequence"/>
</dbReference>
<evidence type="ECO:0000259" key="1">
    <source>
        <dbReference type="Pfam" id="PF18962"/>
    </source>
</evidence>
<dbReference type="NCBIfam" id="NF033208">
    <property type="entry name" value="choice_anch_E"/>
    <property type="match status" value="1"/>
</dbReference>
<dbReference type="NCBIfam" id="TIGR04183">
    <property type="entry name" value="Por_Secre_tail"/>
    <property type="match status" value="1"/>
</dbReference>